<accession>A0A1H1KY42</accession>
<reference evidence="3" key="1">
    <citation type="submission" date="2016-10" db="EMBL/GenBank/DDBJ databases">
        <authorList>
            <person name="Varghese N."/>
            <person name="Submissions S."/>
        </authorList>
    </citation>
    <scope>NUCLEOTIDE SEQUENCE [LARGE SCALE GENOMIC DNA]</scope>
    <source>
        <strain evidence="3">DSM 22965</strain>
    </source>
</reference>
<organism evidence="2 3">
    <name type="scientific">Agrococcus carbonis</name>
    <dbReference type="NCBI Taxonomy" id="684552"/>
    <lineage>
        <taxon>Bacteria</taxon>
        <taxon>Bacillati</taxon>
        <taxon>Actinomycetota</taxon>
        <taxon>Actinomycetes</taxon>
        <taxon>Micrococcales</taxon>
        <taxon>Microbacteriaceae</taxon>
        <taxon>Agrococcus</taxon>
    </lineage>
</organism>
<evidence type="ECO:0000313" key="2">
    <source>
        <dbReference type="EMBL" id="SDR66599.1"/>
    </source>
</evidence>
<evidence type="ECO:0000313" key="3">
    <source>
        <dbReference type="Proteomes" id="UP000199649"/>
    </source>
</evidence>
<protein>
    <recommendedName>
        <fullName evidence="4">Signal peptidase I</fullName>
    </recommendedName>
</protein>
<sequence>MRALRTAALILLGCLGLVGAAAAVLWSGSLAGLARAEVAGTDAMAPQYAAGDLLVVTRVPAERLEPGDVVSVPAGGTGATHLERIVSMERAPDGAWSMTTAVSAEREGTAHRIGAEAWAPTLRIPVVGTAVAAAASPAYAIPIAAGVLLLLAVVLVGRTPAAPVTRAA</sequence>
<dbReference type="Proteomes" id="UP000199649">
    <property type="component" value="Chromosome I"/>
</dbReference>
<gene>
    <name evidence="2" type="ORF">SAMN04489719_0200</name>
</gene>
<dbReference type="OrthoDB" id="5125791at2"/>
<name>A0A1H1KY42_9MICO</name>
<dbReference type="AlphaFoldDB" id="A0A1H1KY42"/>
<dbReference type="CDD" id="cd06462">
    <property type="entry name" value="Peptidase_S24_S26"/>
    <property type="match status" value="1"/>
</dbReference>
<proteinExistence type="predicted"/>
<keyword evidence="3" id="KW-1185">Reference proteome</keyword>
<feature type="transmembrane region" description="Helical" evidence="1">
    <location>
        <begin position="139"/>
        <end position="157"/>
    </location>
</feature>
<dbReference type="EMBL" id="LT629734">
    <property type="protein sequence ID" value="SDR66599.1"/>
    <property type="molecule type" value="Genomic_DNA"/>
</dbReference>
<dbReference type="RefSeq" id="WP_092664989.1">
    <property type="nucleotide sequence ID" value="NZ_LT629734.1"/>
</dbReference>
<keyword evidence="1" id="KW-1133">Transmembrane helix</keyword>
<evidence type="ECO:0008006" key="4">
    <source>
        <dbReference type="Google" id="ProtNLM"/>
    </source>
</evidence>
<keyword evidence="1" id="KW-0812">Transmembrane</keyword>
<keyword evidence="1" id="KW-0472">Membrane</keyword>
<dbReference type="STRING" id="684552.SAMN04489719_0200"/>
<evidence type="ECO:0000256" key="1">
    <source>
        <dbReference type="SAM" id="Phobius"/>
    </source>
</evidence>